<gene>
    <name evidence="10" type="ORF">J07HQW2_01847</name>
</gene>
<accession>U1PNV2</accession>
<evidence type="ECO:0000256" key="8">
    <source>
        <dbReference type="ARBA" id="ARBA00037998"/>
    </source>
</evidence>
<comment type="similarity">
    <text evidence="8">Belongs to the binding-protein-dependent transport system permease family. LivHM subfamily.</text>
</comment>
<evidence type="ECO:0000256" key="2">
    <source>
        <dbReference type="ARBA" id="ARBA00022448"/>
    </source>
</evidence>
<dbReference type="CDD" id="cd06582">
    <property type="entry name" value="TM_PBP1_LivH_like"/>
    <property type="match status" value="1"/>
</dbReference>
<dbReference type="HOGENOM" id="CLU_039929_2_0_2"/>
<dbReference type="InterPro" id="IPR001851">
    <property type="entry name" value="ABC_transp_permease"/>
</dbReference>
<dbReference type="PANTHER" id="PTHR11795:SF445">
    <property type="entry name" value="AMINO ACID ABC TRANSPORTER PERMEASE PROTEIN"/>
    <property type="match status" value="1"/>
</dbReference>
<dbReference type="Pfam" id="PF02653">
    <property type="entry name" value="BPD_transp_2"/>
    <property type="match status" value="1"/>
</dbReference>
<keyword evidence="2" id="KW-0813">Transport</keyword>
<dbReference type="InterPro" id="IPR052157">
    <property type="entry name" value="BCAA_transport_permease"/>
</dbReference>
<evidence type="ECO:0000313" key="11">
    <source>
        <dbReference type="Proteomes" id="UP000030710"/>
    </source>
</evidence>
<dbReference type="Proteomes" id="UP000030710">
    <property type="component" value="Unassembled WGS sequence"/>
</dbReference>
<evidence type="ECO:0000256" key="5">
    <source>
        <dbReference type="ARBA" id="ARBA00022970"/>
    </source>
</evidence>
<evidence type="ECO:0000256" key="1">
    <source>
        <dbReference type="ARBA" id="ARBA00004651"/>
    </source>
</evidence>
<sequence>MLPSQHLPIQCLIGTSAKLMPITQFIVNGLLVGALFTAVAVGFALIWGVVDIINLAHGEMVMLGGYSSYWILSSLTGDAEGSVTLFLATIPLVIAVVFVIGYALQRILVSRVIGTDIFLTLLVTFGISIAIQQLAIQAWSANPRAIRILFTDPSLTAAGIVIPKMKLISFIGAIALTVSLYVLLQRTRTGRAIRAVSQNPEAAALVGIDVEHTRAVTFGISSAIASGAGAFIATILNIQPQMGLIYTLKSFVIVVFGGVGSIPGVFVGGLMLGTVEELTAGLVSSQWTLAVSFSLLIMLLIVKPTGLFGEETRQ</sequence>
<organism evidence="10 11">
    <name type="scientific">Haloquadratum walsbyi J07HQW2</name>
    <dbReference type="NCBI Taxonomy" id="1238425"/>
    <lineage>
        <taxon>Archaea</taxon>
        <taxon>Methanobacteriati</taxon>
        <taxon>Methanobacteriota</taxon>
        <taxon>Stenosarchaea group</taxon>
        <taxon>Halobacteria</taxon>
        <taxon>Halobacteriales</taxon>
        <taxon>Haloferacaceae</taxon>
        <taxon>Haloquadratum</taxon>
    </lineage>
</organism>
<protein>
    <submittedName>
        <fullName evidence="10">Branched-chain amino acid ABC-type transport system, permease component</fullName>
    </submittedName>
</protein>
<feature type="transmembrane region" description="Helical" evidence="9">
    <location>
        <begin position="84"/>
        <end position="105"/>
    </location>
</feature>
<dbReference type="STRING" id="1238425.J07HQW2_01847"/>
<dbReference type="GO" id="GO:0005886">
    <property type="term" value="C:plasma membrane"/>
    <property type="evidence" value="ECO:0007669"/>
    <property type="project" value="UniProtKB-SubCell"/>
</dbReference>
<feature type="transmembrane region" description="Helical" evidence="9">
    <location>
        <begin position="167"/>
        <end position="184"/>
    </location>
</feature>
<dbReference type="GO" id="GO:0022857">
    <property type="term" value="F:transmembrane transporter activity"/>
    <property type="evidence" value="ECO:0007669"/>
    <property type="project" value="InterPro"/>
</dbReference>
<reference evidence="10 11" key="1">
    <citation type="journal article" date="2013" name="PLoS ONE">
        <title>Assembly-driven community genomics of a hypersaline microbial ecosystem.</title>
        <authorList>
            <person name="Podell S."/>
            <person name="Ugalde J.A."/>
            <person name="Narasingarao P."/>
            <person name="Banfield J.F."/>
            <person name="Heidelberg K.B."/>
            <person name="Allen E.E."/>
        </authorList>
    </citation>
    <scope>NUCLEOTIDE SEQUENCE [LARGE SCALE GENOMIC DNA]</scope>
    <source>
        <strain evidence="11">J07HQW2</strain>
    </source>
</reference>
<dbReference type="GO" id="GO:0006865">
    <property type="term" value="P:amino acid transport"/>
    <property type="evidence" value="ECO:0007669"/>
    <property type="project" value="UniProtKB-KW"/>
</dbReference>
<feature type="transmembrane region" description="Helical" evidence="9">
    <location>
        <begin position="215"/>
        <end position="238"/>
    </location>
</feature>
<evidence type="ECO:0000256" key="6">
    <source>
        <dbReference type="ARBA" id="ARBA00022989"/>
    </source>
</evidence>
<feature type="transmembrane region" description="Helical" evidence="9">
    <location>
        <begin position="250"/>
        <end position="272"/>
    </location>
</feature>
<keyword evidence="5" id="KW-0029">Amino-acid transport</keyword>
<evidence type="ECO:0000313" key="10">
    <source>
        <dbReference type="EMBL" id="ERG95392.1"/>
    </source>
</evidence>
<dbReference type="eggNOG" id="arCOG01270">
    <property type="taxonomic scope" value="Archaea"/>
</dbReference>
<evidence type="ECO:0000256" key="3">
    <source>
        <dbReference type="ARBA" id="ARBA00022475"/>
    </source>
</evidence>
<comment type="subcellular location">
    <subcellularLocation>
        <location evidence="1">Cell membrane</location>
        <topology evidence="1">Multi-pass membrane protein</topology>
    </subcellularLocation>
</comment>
<feature type="transmembrane region" description="Helical" evidence="9">
    <location>
        <begin position="117"/>
        <end position="139"/>
    </location>
</feature>
<keyword evidence="3" id="KW-1003">Cell membrane</keyword>
<evidence type="ECO:0000256" key="7">
    <source>
        <dbReference type="ARBA" id="ARBA00023136"/>
    </source>
</evidence>
<dbReference type="EMBL" id="KE356561">
    <property type="protein sequence ID" value="ERG95392.1"/>
    <property type="molecule type" value="Genomic_DNA"/>
</dbReference>
<feature type="transmembrane region" description="Helical" evidence="9">
    <location>
        <begin position="284"/>
        <end position="302"/>
    </location>
</feature>
<dbReference type="AlphaFoldDB" id="U1PNV2"/>
<keyword evidence="7 9" id="KW-0472">Membrane</keyword>
<evidence type="ECO:0000256" key="9">
    <source>
        <dbReference type="SAM" id="Phobius"/>
    </source>
</evidence>
<keyword evidence="6 9" id="KW-1133">Transmembrane helix</keyword>
<keyword evidence="4 9" id="KW-0812">Transmembrane</keyword>
<dbReference type="PANTHER" id="PTHR11795">
    <property type="entry name" value="BRANCHED-CHAIN AMINO ACID TRANSPORT SYSTEM PERMEASE PROTEIN LIVH"/>
    <property type="match status" value="1"/>
</dbReference>
<name>U1PNV2_9EURY</name>
<proteinExistence type="inferred from homology"/>
<feature type="transmembrane region" description="Helical" evidence="9">
    <location>
        <begin position="25"/>
        <end position="46"/>
    </location>
</feature>
<evidence type="ECO:0000256" key="4">
    <source>
        <dbReference type="ARBA" id="ARBA00022692"/>
    </source>
</evidence>